<feature type="compositionally biased region" description="Polar residues" evidence="1">
    <location>
        <begin position="76"/>
        <end position="93"/>
    </location>
</feature>
<dbReference type="EMBL" id="JACOFZ010000008">
    <property type="protein sequence ID" value="MBC3882886.1"/>
    <property type="molecule type" value="Genomic_DNA"/>
</dbReference>
<dbReference type="AlphaFoldDB" id="A0A923KU41"/>
<proteinExistence type="predicted"/>
<protein>
    <submittedName>
        <fullName evidence="2">DUF2239 family protein</fullName>
    </submittedName>
</protein>
<keyword evidence="3" id="KW-1185">Reference proteome</keyword>
<gene>
    <name evidence="2" type="ORF">H8K36_15955</name>
</gene>
<feature type="region of interest" description="Disordered" evidence="1">
    <location>
        <begin position="72"/>
        <end position="97"/>
    </location>
</feature>
<dbReference type="Pfam" id="PF09998">
    <property type="entry name" value="DUF2239"/>
    <property type="match status" value="1"/>
</dbReference>
<dbReference type="InterPro" id="IPR018715">
    <property type="entry name" value="DUF2239"/>
</dbReference>
<accession>A0A923KU41</accession>
<dbReference type="Proteomes" id="UP000627446">
    <property type="component" value="Unassembled WGS sequence"/>
</dbReference>
<evidence type="ECO:0000256" key="1">
    <source>
        <dbReference type="SAM" id="MobiDB-lite"/>
    </source>
</evidence>
<name>A0A923KU41_9BURK</name>
<evidence type="ECO:0000313" key="2">
    <source>
        <dbReference type="EMBL" id="MBC3882886.1"/>
    </source>
</evidence>
<sequence length="208" mass="23130">MNTIHHHTKAIAFLNASQLLANATLSEVALRVKRAYEQDHDAQILVFDAVSSHVIDLDLRGTDDDILARLPRETTIDSTEPSTETSNTGNTLRSRGRPKLGVVPREITLLPRHWDWLNQQPGGASVALRKLVEDATRGSEAKHEARVAMESAYRFMAGIAGDQPNYEEASRALFASDRANLLSKIENWPEDVRTHLVQLADHAFSIFA</sequence>
<reference evidence="2" key="1">
    <citation type="submission" date="2020-08" db="EMBL/GenBank/DDBJ databases">
        <title>Novel species isolated from subtropical streams in China.</title>
        <authorList>
            <person name="Lu H."/>
        </authorList>
    </citation>
    <scope>NUCLEOTIDE SEQUENCE</scope>
    <source>
        <strain evidence="2">LX22W</strain>
    </source>
</reference>
<dbReference type="RefSeq" id="WP_186917508.1">
    <property type="nucleotide sequence ID" value="NZ_JACOFZ010000008.1"/>
</dbReference>
<comment type="caution">
    <text evidence="2">The sequence shown here is derived from an EMBL/GenBank/DDBJ whole genome shotgun (WGS) entry which is preliminary data.</text>
</comment>
<organism evidence="2 3">
    <name type="scientific">Undibacterium nitidum</name>
    <dbReference type="NCBI Taxonomy" id="2762298"/>
    <lineage>
        <taxon>Bacteria</taxon>
        <taxon>Pseudomonadati</taxon>
        <taxon>Pseudomonadota</taxon>
        <taxon>Betaproteobacteria</taxon>
        <taxon>Burkholderiales</taxon>
        <taxon>Oxalobacteraceae</taxon>
        <taxon>Undibacterium</taxon>
    </lineage>
</organism>
<evidence type="ECO:0000313" key="3">
    <source>
        <dbReference type="Proteomes" id="UP000627446"/>
    </source>
</evidence>